<proteinExistence type="predicted"/>
<feature type="compositionally biased region" description="Basic and acidic residues" evidence="1">
    <location>
        <begin position="256"/>
        <end position="272"/>
    </location>
</feature>
<dbReference type="Proteomes" id="UP000030750">
    <property type="component" value="Unassembled WGS sequence"/>
</dbReference>
<feature type="compositionally biased region" description="Polar residues" evidence="1">
    <location>
        <begin position="89"/>
        <end position="99"/>
    </location>
</feature>
<sequence length="465" mass="49963">MAVETSPEGSVRSLLRPSSTRPGKSADAPGTSFRPSKVAQPRPVRSQRVRLPEEARGERVEARRMLSTAALRRDRRDSLGDSKGPPSRGPSNKSILTGKSQRESAAAGGAQEVFLSPTEGSQTPGAVQKPPHHESISPEGLHTVEPSPCPPEEKAEGVSPSPSAESSLGAASPGRDPSLRSGLPPAETLEAILQKQNGELVRQNALMRQALLKHMSKRELLFLLAYNTTNISINAGDDVLRGPGHTPRGSTALNGCEKESGNNRGDEDQGGRIRHIDLPCVKDFFRAMRCCPGPPEEAPLQASGGGPETAAENSGPPKSLTTSTGHSATEETDEFIQIAVDFDPFNLREESNKGGQTPPVEAESGPSSNSAVHAFRHNIDQPTEAFLRRQLCRSTACSFLRASASQARLPWDIGRRSIPRKGPRSTRFHVLPFSISPCRAAASTATVLTPERMDCYPERPPQRYP</sequence>
<reference evidence="2" key="2">
    <citation type="submission" date="2013-10" db="EMBL/GenBank/DDBJ databases">
        <authorList>
            <person name="Aslett M."/>
        </authorList>
    </citation>
    <scope>NUCLEOTIDE SEQUENCE [LARGE SCALE GENOMIC DNA]</scope>
    <source>
        <strain evidence="2">Houghton</strain>
    </source>
</reference>
<feature type="region of interest" description="Disordered" evidence="1">
    <location>
        <begin position="242"/>
        <end position="272"/>
    </location>
</feature>
<dbReference type="OrthoDB" id="348269at2759"/>
<dbReference type="EMBL" id="HG713656">
    <property type="protein sequence ID" value="CDJ54085.1"/>
    <property type="molecule type" value="Genomic_DNA"/>
</dbReference>
<feature type="compositionally biased region" description="Basic and acidic residues" evidence="1">
    <location>
        <begin position="71"/>
        <end position="80"/>
    </location>
</feature>
<dbReference type="AlphaFoldDB" id="U6M1Z0"/>
<dbReference type="VEuPathDB" id="ToxoDB:EBH_0020720"/>
<accession>U6M1Z0</accession>
<keyword evidence="3" id="KW-1185">Reference proteome</keyword>
<evidence type="ECO:0000313" key="2">
    <source>
        <dbReference type="EMBL" id="CDJ54085.1"/>
    </source>
</evidence>
<gene>
    <name evidence="2" type="ORF">EBH_0020720</name>
</gene>
<feature type="region of interest" description="Disordered" evidence="1">
    <location>
        <begin position="1"/>
        <end position="183"/>
    </location>
</feature>
<organism evidence="2 3">
    <name type="scientific">Eimeria brunetti</name>
    <dbReference type="NCBI Taxonomy" id="51314"/>
    <lineage>
        <taxon>Eukaryota</taxon>
        <taxon>Sar</taxon>
        <taxon>Alveolata</taxon>
        <taxon>Apicomplexa</taxon>
        <taxon>Conoidasida</taxon>
        <taxon>Coccidia</taxon>
        <taxon>Eucoccidiorida</taxon>
        <taxon>Eimeriorina</taxon>
        <taxon>Eimeriidae</taxon>
        <taxon>Eimeria</taxon>
    </lineage>
</organism>
<feature type="compositionally biased region" description="Basic and acidic residues" evidence="1">
    <location>
        <begin position="50"/>
        <end position="64"/>
    </location>
</feature>
<evidence type="ECO:0000256" key="1">
    <source>
        <dbReference type="SAM" id="MobiDB-lite"/>
    </source>
</evidence>
<protein>
    <submittedName>
        <fullName evidence="2">Uncharacterized protein</fullName>
    </submittedName>
</protein>
<feature type="region of interest" description="Disordered" evidence="1">
    <location>
        <begin position="296"/>
        <end position="329"/>
    </location>
</feature>
<name>U6M1Z0_9EIME</name>
<reference evidence="2" key="1">
    <citation type="submission" date="2013-10" db="EMBL/GenBank/DDBJ databases">
        <title>Genomic analysis of the causative agents of coccidiosis in chickens.</title>
        <authorList>
            <person name="Reid A.J."/>
            <person name="Blake D."/>
            <person name="Billington K."/>
            <person name="Browne H."/>
            <person name="Dunn M."/>
            <person name="Hung S."/>
            <person name="Kawahara F."/>
            <person name="Miranda-Saavedra D."/>
            <person name="Mourier T."/>
            <person name="Nagra H."/>
            <person name="Otto T.D."/>
            <person name="Rawlings N."/>
            <person name="Sanchez A."/>
            <person name="Sanders M."/>
            <person name="Subramaniam C."/>
            <person name="Tay Y."/>
            <person name="Dear P."/>
            <person name="Doerig C."/>
            <person name="Gruber A."/>
            <person name="Parkinson J."/>
            <person name="Shirley M."/>
            <person name="Wan K.L."/>
            <person name="Berriman M."/>
            <person name="Tomley F."/>
            <person name="Pain A."/>
        </authorList>
    </citation>
    <scope>NUCLEOTIDE SEQUENCE [LARGE SCALE GENOMIC DNA]</scope>
    <source>
        <strain evidence="2">Houghton</strain>
    </source>
</reference>
<evidence type="ECO:0000313" key="3">
    <source>
        <dbReference type="Proteomes" id="UP000030750"/>
    </source>
</evidence>
<feature type="region of interest" description="Disordered" evidence="1">
    <location>
        <begin position="347"/>
        <end position="369"/>
    </location>
</feature>